<evidence type="ECO:0000256" key="7">
    <source>
        <dbReference type="ARBA" id="ARBA00023157"/>
    </source>
</evidence>
<dbReference type="InterPro" id="IPR039863">
    <property type="entry name" value="DKK1-4"/>
</dbReference>
<dbReference type="InterPro" id="IPR048500">
    <property type="entry name" value="DIKK1/2/4_C-subdom1"/>
</dbReference>
<name>A0A8T2NYC1_9TELE</name>
<keyword evidence="6" id="KW-0732">Signal</keyword>
<evidence type="ECO:0000256" key="2">
    <source>
        <dbReference type="ARBA" id="ARBA00010842"/>
    </source>
</evidence>
<feature type="domain" description="Dickkopf-related protein 1/2/4 C-terminal subdomain 1" evidence="10">
    <location>
        <begin position="126"/>
        <end position="155"/>
    </location>
</feature>
<dbReference type="CDD" id="cd23273">
    <property type="entry name" value="Dkk2_Cys2"/>
    <property type="match status" value="1"/>
</dbReference>
<dbReference type="Pfam" id="PF04706">
    <property type="entry name" value="Dickkopf_N"/>
    <property type="match status" value="1"/>
</dbReference>
<keyword evidence="4" id="KW-0964">Secreted</keyword>
<organism evidence="11 12">
    <name type="scientific">Albula glossodonta</name>
    <name type="common">roundjaw bonefish</name>
    <dbReference type="NCBI Taxonomy" id="121402"/>
    <lineage>
        <taxon>Eukaryota</taxon>
        <taxon>Metazoa</taxon>
        <taxon>Chordata</taxon>
        <taxon>Craniata</taxon>
        <taxon>Vertebrata</taxon>
        <taxon>Euteleostomi</taxon>
        <taxon>Actinopterygii</taxon>
        <taxon>Neopterygii</taxon>
        <taxon>Teleostei</taxon>
        <taxon>Albuliformes</taxon>
        <taxon>Albulidae</taxon>
        <taxon>Albula</taxon>
    </lineage>
</organism>
<evidence type="ECO:0000259" key="10">
    <source>
        <dbReference type="Pfam" id="PF21481"/>
    </source>
</evidence>
<feature type="domain" description="Dickkopf-related protein 1/2/4 C-terminal subdomain 2" evidence="9">
    <location>
        <begin position="158"/>
        <end position="205"/>
    </location>
</feature>
<dbReference type="InterPro" id="IPR006796">
    <property type="entry name" value="Dickkopf_N"/>
</dbReference>
<evidence type="ECO:0000259" key="8">
    <source>
        <dbReference type="Pfam" id="PF04706"/>
    </source>
</evidence>
<dbReference type="GO" id="GO:0039706">
    <property type="term" value="F:co-receptor binding"/>
    <property type="evidence" value="ECO:0007669"/>
    <property type="project" value="TreeGrafter"/>
</dbReference>
<comment type="subcellular location">
    <subcellularLocation>
        <location evidence="1">Secreted</location>
    </subcellularLocation>
</comment>
<dbReference type="AlphaFoldDB" id="A0A8T2NYC1"/>
<dbReference type="FunFam" id="2.10.80.10:FF:000001">
    <property type="entry name" value="Dickkopf WNT-signaling pathway inhibitor 2"/>
    <property type="match status" value="1"/>
</dbReference>
<reference evidence="11" key="1">
    <citation type="thesis" date="2021" institute="BYU ScholarsArchive" country="Provo, UT, USA">
        <title>Applications of and Algorithms for Genome Assembly and Genomic Analyses with an Emphasis on Marine Teleosts.</title>
        <authorList>
            <person name="Pickett B.D."/>
        </authorList>
    </citation>
    <scope>NUCLEOTIDE SEQUENCE</scope>
    <source>
        <strain evidence="11">HI-2016</strain>
    </source>
</reference>
<feature type="domain" description="Dickkopf N-terminal cysteine-rich" evidence="8">
    <location>
        <begin position="47"/>
        <end position="79"/>
    </location>
</feature>
<dbReference type="EMBL" id="JAFBMS010000021">
    <property type="protein sequence ID" value="KAG9344131.1"/>
    <property type="molecule type" value="Genomic_DNA"/>
</dbReference>
<keyword evidence="3" id="KW-0217">Developmental protein</keyword>
<accession>A0A8T2NYC1</accession>
<keyword evidence="5" id="KW-0879">Wnt signaling pathway</keyword>
<dbReference type="PANTHER" id="PTHR12113:SF12">
    <property type="entry name" value="DICKKOPF-RELATED PROTEIN 2"/>
    <property type="match status" value="1"/>
</dbReference>
<protein>
    <recommendedName>
        <fullName evidence="13">Dickkopf-related protein 2</fullName>
    </recommendedName>
</protein>
<dbReference type="Pfam" id="PF21479">
    <property type="entry name" value="DIKK1-2-4_C-subdom2"/>
    <property type="match status" value="1"/>
</dbReference>
<proteinExistence type="inferred from homology"/>
<evidence type="ECO:0000313" key="12">
    <source>
        <dbReference type="Proteomes" id="UP000824540"/>
    </source>
</evidence>
<keyword evidence="7" id="KW-1015">Disulfide bond</keyword>
<dbReference type="InterPro" id="IPR048499">
    <property type="entry name" value="DIKK1/2/4_C-subdom2"/>
</dbReference>
<comment type="similarity">
    <text evidence="2">Belongs to the dickkopf family.</text>
</comment>
<dbReference type="InterPro" id="IPR047302">
    <property type="entry name" value="Dkk2_Cys2"/>
</dbReference>
<evidence type="ECO:0000313" key="11">
    <source>
        <dbReference type="EMBL" id="KAG9344131.1"/>
    </source>
</evidence>
<evidence type="ECO:0000256" key="3">
    <source>
        <dbReference type="ARBA" id="ARBA00022473"/>
    </source>
</evidence>
<gene>
    <name evidence="11" type="ORF">JZ751_012613</name>
</gene>
<evidence type="ECO:0000256" key="1">
    <source>
        <dbReference type="ARBA" id="ARBA00004613"/>
    </source>
</evidence>
<dbReference type="GO" id="GO:0048019">
    <property type="term" value="F:receptor antagonist activity"/>
    <property type="evidence" value="ECO:0007669"/>
    <property type="project" value="TreeGrafter"/>
</dbReference>
<sequence length="206" mass="22634">MGTSQKVEAGSKVNSIKLGLLEPTTPETNRSAIAVTKKGNHPAQMYPCSSDKECSVGSYCHSPQQAPSRCLTCRKRKKHICVPVSVSVLSPHISDLEDHNKLSSKDSSWKKGGKAQPKLSIVKAHEGEPCLRSSDCSDGHCCARHFWTKICKPVLRLGEVCTRQRKKGSHGLEIFQRCDCAKGLSCKVWKDATSSSTSRLHMCQRV</sequence>
<keyword evidence="12" id="KW-1185">Reference proteome</keyword>
<evidence type="ECO:0000256" key="6">
    <source>
        <dbReference type="ARBA" id="ARBA00022729"/>
    </source>
</evidence>
<dbReference type="OrthoDB" id="4321958at2759"/>
<evidence type="ECO:0000256" key="4">
    <source>
        <dbReference type="ARBA" id="ARBA00022525"/>
    </source>
</evidence>
<dbReference type="GO" id="GO:0005615">
    <property type="term" value="C:extracellular space"/>
    <property type="evidence" value="ECO:0007669"/>
    <property type="project" value="TreeGrafter"/>
</dbReference>
<evidence type="ECO:0000259" key="9">
    <source>
        <dbReference type="Pfam" id="PF21479"/>
    </source>
</evidence>
<dbReference type="Proteomes" id="UP000824540">
    <property type="component" value="Unassembled WGS sequence"/>
</dbReference>
<comment type="caution">
    <text evidence="11">The sequence shown here is derived from an EMBL/GenBank/DDBJ whole genome shotgun (WGS) entry which is preliminary data.</text>
</comment>
<evidence type="ECO:0000256" key="5">
    <source>
        <dbReference type="ARBA" id="ARBA00022687"/>
    </source>
</evidence>
<dbReference type="Gene3D" id="2.10.80.10">
    <property type="entry name" value="Lipase, subunit A"/>
    <property type="match status" value="1"/>
</dbReference>
<dbReference type="Pfam" id="PF21481">
    <property type="entry name" value="DIKK1-2-4_C-subdom1"/>
    <property type="match status" value="1"/>
</dbReference>
<dbReference type="GO" id="GO:0016055">
    <property type="term" value="P:Wnt signaling pathway"/>
    <property type="evidence" value="ECO:0007669"/>
    <property type="project" value="UniProtKB-KW"/>
</dbReference>
<dbReference type="PANTHER" id="PTHR12113">
    <property type="entry name" value="DICKKOPF3-LIKE 3"/>
    <property type="match status" value="1"/>
</dbReference>
<dbReference type="GO" id="GO:0090090">
    <property type="term" value="P:negative regulation of canonical Wnt signaling pathway"/>
    <property type="evidence" value="ECO:0007669"/>
    <property type="project" value="TreeGrafter"/>
</dbReference>
<evidence type="ECO:0008006" key="13">
    <source>
        <dbReference type="Google" id="ProtNLM"/>
    </source>
</evidence>